<keyword evidence="5" id="KW-0802">TPR repeat</keyword>
<proteinExistence type="predicted"/>
<sequence length="510" mass="56731">MKSLVGGECSRPNALVELSRKAGQSNARLPSTVRSSLLPTSSSIGDDLANEYLTELSRSTTAPSTFSMQELAKQLPEQTARLAKNWSDEYLMQSKSNHSQSLSLAQQWTDQYTASTSAQLGSWVDKTWEQVSSQTFDSESASHTWPSDYLANFDQRVEEPGTRWIDEYLQGREQPAIDIDDDLFQYMENEWEALKNGASTVDVKMPSLSDYEMTSNNPYLNEANSLEDGQRALMSGDLPSAVLHFEAAVQRNPQDSKAWCMLGQSQAENERDLQAIAAFNKSLEIDPRNLEALLALSVSYANESMENSALSQLERWLSVHPVYGGFEIIAQPEHITSPFLDQANFKRVEDRFLAAAQHQPEGGDASLQNALGILYNLNRSYERAIDSIKAALSITPNDARLWNRLGATLANGDRTTEAISAYRQALALFPAYVRARYNLGISCMHLSSYNDAIEHFISALELQQSSSSSSSIWQTLRSAIIRSGLPQYGELLAAVDARDLMQLKRILAVR</sequence>
<feature type="repeat" description="TPR" evidence="5">
    <location>
        <begin position="256"/>
        <end position="289"/>
    </location>
</feature>
<dbReference type="GO" id="GO:0043843">
    <property type="term" value="F:ADP-specific glucokinase activity"/>
    <property type="evidence" value="ECO:0007669"/>
    <property type="project" value="TreeGrafter"/>
</dbReference>
<keyword evidence="2" id="KW-0479">Metal-binding</keyword>
<dbReference type="OMA" id="GITCMNL"/>
<name>A0A0B2W1C2_TOXCA</name>
<keyword evidence="4" id="KW-0460">Magnesium</keyword>
<dbReference type="AlphaFoldDB" id="A0A0B2W1C2"/>
<keyword evidence="7" id="KW-1185">Reference proteome</keyword>
<evidence type="ECO:0000313" key="7">
    <source>
        <dbReference type="Proteomes" id="UP000031036"/>
    </source>
</evidence>
<reference evidence="6 7" key="1">
    <citation type="submission" date="2014-11" db="EMBL/GenBank/DDBJ databases">
        <title>Genetic blueprint of the zoonotic pathogen Toxocara canis.</title>
        <authorList>
            <person name="Zhu X.-Q."/>
            <person name="Korhonen P.K."/>
            <person name="Cai H."/>
            <person name="Young N.D."/>
            <person name="Nejsum P."/>
            <person name="von Samson-Himmelstjerna G."/>
            <person name="Boag P.R."/>
            <person name="Tan P."/>
            <person name="Li Q."/>
            <person name="Min J."/>
            <person name="Yang Y."/>
            <person name="Wang X."/>
            <person name="Fang X."/>
            <person name="Hall R.S."/>
            <person name="Hofmann A."/>
            <person name="Sternberg P.W."/>
            <person name="Jex A.R."/>
            <person name="Gasser R.B."/>
        </authorList>
    </citation>
    <scope>NUCLEOTIDE SEQUENCE [LARGE SCALE GENOMIC DNA]</scope>
    <source>
        <strain evidence="6">PN_DK_2014</strain>
    </source>
</reference>
<dbReference type="Gene3D" id="1.25.40.10">
    <property type="entry name" value="Tetratricopeptide repeat domain"/>
    <property type="match status" value="1"/>
</dbReference>
<evidence type="ECO:0000256" key="5">
    <source>
        <dbReference type="PROSITE-ProRule" id="PRU00339"/>
    </source>
</evidence>
<dbReference type="InterPro" id="IPR011990">
    <property type="entry name" value="TPR-like_helical_dom_sf"/>
</dbReference>
<dbReference type="InterPro" id="IPR019734">
    <property type="entry name" value="TPR_rpt"/>
</dbReference>
<dbReference type="Pfam" id="PF13432">
    <property type="entry name" value="TPR_16"/>
    <property type="match status" value="2"/>
</dbReference>
<organism evidence="6 7">
    <name type="scientific">Toxocara canis</name>
    <name type="common">Canine roundworm</name>
    <dbReference type="NCBI Taxonomy" id="6265"/>
    <lineage>
        <taxon>Eukaryota</taxon>
        <taxon>Metazoa</taxon>
        <taxon>Ecdysozoa</taxon>
        <taxon>Nematoda</taxon>
        <taxon>Chromadorea</taxon>
        <taxon>Rhabditida</taxon>
        <taxon>Spirurina</taxon>
        <taxon>Ascaridomorpha</taxon>
        <taxon>Ascaridoidea</taxon>
        <taxon>Toxocaridae</taxon>
        <taxon>Toxocara</taxon>
    </lineage>
</organism>
<evidence type="ECO:0000256" key="2">
    <source>
        <dbReference type="ARBA" id="ARBA00022723"/>
    </source>
</evidence>
<dbReference type="SMART" id="SM00028">
    <property type="entry name" value="TPR"/>
    <property type="match status" value="4"/>
</dbReference>
<dbReference type="EMBL" id="JPKZ01000427">
    <property type="protein sequence ID" value="KHN87454.1"/>
    <property type="molecule type" value="Genomic_DNA"/>
</dbReference>
<dbReference type="Proteomes" id="UP000031036">
    <property type="component" value="Unassembled WGS sequence"/>
</dbReference>
<dbReference type="STRING" id="6265.A0A0B2W1C2"/>
<evidence type="ECO:0000256" key="4">
    <source>
        <dbReference type="ARBA" id="ARBA00022842"/>
    </source>
</evidence>
<keyword evidence="1" id="KW-0808">Transferase</keyword>
<comment type="caution">
    <text evidence="6">The sequence shown here is derived from an EMBL/GenBank/DDBJ whole genome shotgun (WGS) entry which is preliminary data.</text>
</comment>
<keyword evidence="3" id="KW-0418">Kinase</keyword>
<dbReference type="OrthoDB" id="10006023at2759"/>
<dbReference type="GO" id="GO:0005783">
    <property type="term" value="C:endoplasmic reticulum"/>
    <property type="evidence" value="ECO:0007669"/>
    <property type="project" value="TreeGrafter"/>
</dbReference>
<dbReference type="PROSITE" id="PS50005">
    <property type="entry name" value="TPR"/>
    <property type="match status" value="4"/>
</dbReference>
<keyword evidence="6" id="KW-0675">Receptor</keyword>
<dbReference type="PANTHER" id="PTHR21208">
    <property type="entry name" value="ADP-DEPENDENT GLUCOKINASE"/>
    <property type="match status" value="1"/>
</dbReference>
<dbReference type="GO" id="GO:0006006">
    <property type="term" value="P:glucose metabolic process"/>
    <property type="evidence" value="ECO:0007669"/>
    <property type="project" value="TreeGrafter"/>
</dbReference>
<evidence type="ECO:0000256" key="3">
    <source>
        <dbReference type="ARBA" id="ARBA00022777"/>
    </source>
</evidence>
<dbReference type="PANTHER" id="PTHR21208:SF0">
    <property type="entry name" value="ADP-DEPENDENT GLUCOKINASE"/>
    <property type="match status" value="1"/>
</dbReference>
<accession>A0A0B2W1C2</accession>
<dbReference type="SUPFAM" id="SSF48452">
    <property type="entry name" value="TPR-like"/>
    <property type="match status" value="1"/>
</dbReference>
<evidence type="ECO:0000313" key="6">
    <source>
        <dbReference type="EMBL" id="KHN87454.1"/>
    </source>
</evidence>
<feature type="repeat" description="TPR" evidence="5">
    <location>
        <begin position="399"/>
        <end position="432"/>
    </location>
</feature>
<feature type="repeat" description="TPR" evidence="5">
    <location>
        <begin position="433"/>
        <end position="466"/>
    </location>
</feature>
<evidence type="ECO:0000256" key="1">
    <source>
        <dbReference type="ARBA" id="ARBA00022679"/>
    </source>
</evidence>
<protein>
    <submittedName>
        <fullName evidence="6">Peroxisomal targeting signal 1 receptor</fullName>
    </submittedName>
</protein>
<dbReference type="InterPro" id="IPR007666">
    <property type="entry name" value="ADP_PFK/GK"/>
</dbReference>
<dbReference type="GO" id="GO:0046872">
    <property type="term" value="F:metal ion binding"/>
    <property type="evidence" value="ECO:0007669"/>
    <property type="project" value="UniProtKB-KW"/>
</dbReference>
<feature type="repeat" description="TPR" evidence="5">
    <location>
        <begin position="365"/>
        <end position="398"/>
    </location>
</feature>
<gene>
    <name evidence="6" type="primary">PEX5</name>
    <name evidence="6" type="ORF">Tcan_17583</name>
</gene>